<dbReference type="Pfam" id="PF20154">
    <property type="entry name" value="LNT_N"/>
    <property type="match status" value="1"/>
</dbReference>
<evidence type="ECO:0000256" key="10">
    <source>
        <dbReference type="SAM" id="SignalP"/>
    </source>
</evidence>
<evidence type="ECO:0000256" key="8">
    <source>
        <dbReference type="HAMAP-Rule" id="MF_01148"/>
    </source>
</evidence>
<evidence type="ECO:0000256" key="9">
    <source>
        <dbReference type="SAM" id="MobiDB-lite"/>
    </source>
</evidence>
<comment type="pathway">
    <text evidence="8">Protein modification; lipoprotein biosynthesis (N-acyl transfer).</text>
</comment>
<keyword evidence="13" id="KW-1185">Reference proteome</keyword>
<keyword evidence="2 8" id="KW-1003">Cell membrane</keyword>
<feature type="transmembrane region" description="Helical" evidence="8">
    <location>
        <begin position="74"/>
        <end position="95"/>
    </location>
</feature>
<evidence type="ECO:0000256" key="4">
    <source>
        <dbReference type="ARBA" id="ARBA00022692"/>
    </source>
</evidence>
<dbReference type="PANTHER" id="PTHR38686">
    <property type="entry name" value="APOLIPOPROTEIN N-ACYLTRANSFERASE"/>
    <property type="match status" value="1"/>
</dbReference>
<evidence type="ECO:0000256" key="3">
    <source>
        <dbReference type="ARBA" id="ARBA00022679"/>
    </source>
</evidence>
<feature type="signal peptide" evidence="10">
    <location>
        <begin position="1"/>
        <end position="21"/>
    </location>
</feature>
<feature type="domain" description="CN hydrolase" evidence="11">
    <location>
        <begin position="190"/>
        <end position="441"/>
    </location>
</feature>
<dbReference type="PANTHER" id="PTHR38686:SF1">
    <property type="entry name" value="APOLIPOPROTEIN N-ACYLTRANSFERASE"/>
    <property type="match status" value="1"/>
</dbReference>
<comment type="similarity">
    <text evidence="8">Belongs to the CN hydrolase family. Apolipoprotein N-acyltransferase subfamily.</text>
</comment>
<feature type="chain" id="PRO_5030061964" description="Apolipoprotein N-acyltransferase" evidence="10">
    <location>
        <begin position="22"/>
        <end position="511"/>
    </location>
</feature>
<dbReference type="GO" id="GO:0005886">
    <property type="term" value="C:plasma membrane"/>
    <property type="evidence" value="ECO:0007669"/>
    <property type="project" value="UniProtKB-SubCell"/>
</dbReference>
<feature type="transmembrane region" description="Helical" evidence="8">
    <location>
        <begin position="155"/>
        <end position="174"/>
    </location>
</feature>
<evidence type="ECO:0000313" key="13">
    <source>
        <dbReference type="Proteomes" id="UP000250222"/>
    </source>
</evidence>
<dbReference type="UniPathway" id="UPA00666"/>
<evidence type="ECO:0000256" key="5">
    <source>
        <dbReference type="ARBA" id="ARBA00022989"/>
    </source>
</evidence>
<protein>
    <recommendedName>
        <fullName evidence="8">Apolipoprotein N-acyltransferase</fullName>
        <shortName evidence="8">ALP N-acyltransferase</shortName>
        <ecNumber evidence="8">2.3.1.269</ecNumber>
    </recommendedName>
</protein>
<keyword evidence="6 8" id="KW-0472">Membrane</keyword>
<dbReference type="PROSITE" id="PS50263">
    <property type="entry name" value="CN_HYDROLASE"/>
    <property type="match status" value="1"/>
</dbReference>
<gene>
    <name evidence="8" type="primary">lnt</name>
    <name evidence="12" type="ORF">SAMN05216184_12317</name>
</gene>
<feature type="region of interest" description="Disordered" evidence="9">
    <location>
        <begin position="475"/>
        <end position="496"/>
    </location>
</feature>
<keyword evidence="12" id="KW-0449">Lipoprotein</keyword>
<dbReference type="InterPro" id="IPR003010">
    <property type="entry name" value="C-N_Hydrolase"/>
</dbReference>
<sequence length="511" mass="54071">MAYLGVALLLLALRRARMAQAAATGLVWGVAFFLPHVYWVIHATGALVPWIALSMMQALYIAGFTAAWTVTRRAAWVGTRPVVQACLAAVIWVAVEQLRASWPFGGFPWGMLAFSQTDAPLVRLAPYGGEVLVSAVVVFIGALLTWAWTRRSQVATAMGAAAAGLILALGPGLLPLDDKAEVGTLRVGAVQGNVPQLGAEWAVQAREVTANHTRGTRRLVEEVGDRLDLVLWPESAADIDPRTDDAQAALVEAAARAAGAPVLLGTQRFPTGQDIRYNELVLWQEGGPVGGAYAKQHPVPFGEYMPYRDLFRRITPLVDRVSTDMAAGRGPGLMPIPVERLSREVEAAVGICFEVAYAGLIREGVVGGGELIIIPTNNASFGDSPESTQQLAMSRFRAVEHGRATVQVSTVGVSGIILPDGSVVERTGLFTAEEMTATLPLRTSLTPAARLGTLPTVAVWVVAAVGVAAGVLSRRGRGHSAGGPARRRTATLSEGRAREDLTAPVSLVTGH</sequence>
<evidence type="ECO:0000256" key="6">
    <source>
        <dbReference type="ARBA" id="ARBA00023136"/>
    </source>
</evidence>
<comment type="subcellular location">
    <subcellularLocation>
        <location evidence="1 8">Cell membrane</location>
        <topology evidence="1 8">Multi-pass membrane protein</topology>
    </subcellularLocation>
</comment>
<evidence type="ECO:0000256" key="2">
    <source>
        <dbReference type="ARBA" id="ARBA00022475"/>
    </source>
</evidence>
<dbReference type="InterPro" id="IPR045378">
    <property type="entry name" value="LNT_N"/>
</dbReference>
<dbReference type="GO" id="GO:0016410">
    <property type="term" value="F:N-acyltransferase activity"/>
    <property type="evidence" value="ECO:0007669"/>
    <property type="project" value="UniProtKB-UniRule"/>
</dbReference>
<feature type="transmembrane region" description="Helical" evidence="8">
    <location>
        <begin position="37"/>
        <end position="62"/>
    </location>
</feature>
<keyword evidence="10" id="KW-0732">Signal</keyword>
<comment type="function">
    <text evidence="8">Catalyzes the phospholipid dependent N-acylation of the N-terminal cysteine of apolipoprotein, the last step in lipoprotein maturation.</text>
</comment>
<keyword evidence="7 8" id="KW-0012">Acyltransferase</keyword>
<dbReference type="InterPro" id="IPR036526">
    <property type="entry name" value="C-N_Hydrolase_sf"/>
</dbReference>
<organism evidence="12 13">
    <name type="scientific">Georgenia satyanarayanai</name>
    <dbReference type="NCBI Taxonomy" id="860221"/>
    <lineage>
        <taxon>Bacteria</taxon>
        <taxon>Bacillati</taxon>
        <taxon>Actinomycetota</taxon>
        <taxon>Actinomycetes</taxon>
        <taxon>Micrococcales</taxon>
        <taxon>Bogoriellaceae</taxon>
        <taxon>Georgenia</taxon>
    </lineage>
</organism>
<dbReference type="SUPFAM" id="SSF56317">
    <property type="entry name" value="Carbon-nitrogen hydrolase"/>
    <property type="match status" value="1"/>
</dbReference>
<dbReference type="EMBL" id="UETB01000023">
    <property type="protein sequence ID" value="SSA47175.1"/>
    <property type="molecule type" value="Genomic_DNA"/>
</dbReference>
<evidence type="ECO:0000256" key="7">
    <source>
        <dbReference type="ARBA" id="ARBA00023315"/>
    </source>
</evidence>
<dbReference type="InterPro" id="IPR004563">
    <property type="entry name" value="Apolipo_AcylTrfase"/>
</dbReference>
<dbReference type="Pfam" id="PF00795">
    <property type="entry name" value="CN_hydrolase"/>
    <property type="match status" value="1"/>
</dbReference>
<keyword evidence="3 8" id="KW-0808">Transferase</keyword>
<dbReference type="GO" id="GO:0042158">
    <property type="term" value="P:lipoprotein biosynthetic process"/>
    <property type="evidence" value="ECO:0007669"/>
    <property type="project" value="UniProtKB-UniRule"/>
</dbReference>
<accession>A0A2Y9ASX1</accession>
<evidence type="ECO:0000256" key="1">
    <source>
        <dbReference type="ARBA" id="ARBA00004651"/>
    </source>
</evidence>
<keyword evidence="4 8" id="KW-0812">Transmembrane</keyword>
<dbReference type="EC" id="2.3.1.269" evidence="8"/>
<dbReference type="HAMAP" id="MF_01148">
    <property type="entry name" value="Lnt"/>
    <property type="match status" value="1"/>
</dbReference>
<dbReference type="NCBIfam" id="TIGR00546">
    <property type="entry name" value="lnt"/>
    <property type="match status" value="1"/>
</dbReference>
<dbReference type="AlphaFoldDB" id="A0A2Y9ASX1"/>
<feature type="transmembrane region" description="Helical" evidence="8">
    <location>
        <begin position="131"/>
        <end position="148"/>
    </location>
</feature>
<dbReference type="CDD" id="cd07571">
    <property type="entry name" value="ALP_N-acyl_transferase"/>
    <property type="match status" value="1"/>
</dbReference>
<comment type="caution">
    <text evidence="8">Lacks conserved residue(s) required for the propagation of feature annotation.</text>
</comment>
<keyword evidence="5 8" id="KW-1133">Transmembrane helix</keyword>
<comment type="catalytic activity">
    <reaction evidence="8">
        <text>N-terminal S-1,2-diacyl-sn-glyceryl-L-cysteinyl-[lipoprotein] + a glycerophospholipid = N-acyl-S-1,2-diacyl-sn-glyceryl-L-cysteinyl-[lipoprotein] + a 2-acyl-sn-glycero-3-phospholipid + H(+)</text>
        <dbReference type="Rhea" id="RHEA:48228"/>
        <dbReference type="Rhea" id="RHEA-COMP:14681"/>
        <dbReference type="Rhea" id="RHEA-COMP:14684"/>
        <dbReference type="ChEBI" id="CHEBI:15378"/>
        <dbReference type="ChEBI" id="CHEBI:136912"/>
        <dbReference type="ChEBI" id="CHEBI:140656"/>
        <dbReference type="ChEBI" id="CHEBI:140657"/>
        <dbReference type="ChEBI" id="CHEBI:140660"/>
        <dbReference type="EC" id="2.3.1.269"/>
    </reaction>
</comment>
<reference evidence="12 13" key="1">
    <citation type="submission" date="2016-10" db="EMBL/GenBank/DDBJ databases">
        <authorList>
            <person name="Cai Z."/>
        </authorList>
    </citation>
    <scope>NUCLEOTIDE SEQUENCE [LARGE SCALE GENOMIC DNA]</scope>
    <source>
        <strain evidence="12 13">CGMCC 1.10826</strain>
    </source>
</reference>
<feature type="transmembrane region" description="Helical" evidence="8">
    <location>
        <begin position="451"/>
        <end position="472"/>
    </location>
</feature>
<dbReference type="Proteomes" id="UP000250222">
    <property type="component" value="Unassembled WGS sequence"/>
</dbReference>
<evidence type="ECO:0000259" key="11">
    <source>
        <dbReference type="PROSITE" id="PS50263"/>
    </source>
</evidence>
<dbReference type="Gene3D" id="3.60.110.10">
    <property type="entry name" value="Carbon-nitrogen hydrolase"/>
    <property type="match status" value="1"/>
</dbReference>
<evidence type="ECO:0000313" key="12">
    <source>
        <dbReference type="EMBL" id="SSA47175.1"/>
    </source>
</evidence>
<name>A0A2Y9ASX1_9MICO</name>
<proteinExistence type="inferred from homology"/>